<proteinExistence type="predicted"/>
<accession>A0A8S3S1Y6</accession>
<protein>
    <submittedName>
        <fullName evidence="1">Uncharacterized protein</fullName>
    </submittedName>
</protein>
<evidence type="ECO:0000313" key="2">
    <source>
        <dbReference type="Proteomes" id="UP000683360"/>
    </source>
</evidence>
<name>A0A8S3S1Y6_MYTED</name>
<sequence>MDAIYEIDCLFEVHDITFTQGKMLRVLLSIEIRNSSGIEIESFIQSASSVIADKASYKFRVLGEAKIIAIFEVYDDSVVNTVTADIMRMGPYNVTCTPLIGIDRLANILELAGRDRERLVKNGSRLSEKYVLWFELPMDNHDISQELSFPKRDLEIFKVPGERRLYVFTCATDADDLDWNMVKLPVGDKSKILTHL</sequence>
<organism evidence="1 2">
    <name type="scientific">Mytilus edulis</name>
    <name type="common">Blue mussel</name>
    <dbReference type="NCBI Taxonomy" id="6550"/>
    <lineage>
        <taxon>Eukaryota</taxon>
        <taxon>Metazoa</taxon>
        <taxon>Spiralia</taxon>
        <taxon>Lophotrochozoa</taxon>
        <taxon>Mollusca</taxon>
        <taxon>Bivalvia</taxon>
        <taxon>Autobranchia</taxon>
        <taxon>Pteriomorphia</taxon>
        <taxon>Mytilida</taxon>
        <taxon>Mytiloidea</taxon>
        <taxon>Mytilidae</taxon>
        <taxon>Mytilinae</taxon>
        <taxon>Mytilus</taxon>
    </lineage>
</organism>
<comment type="caution">
    <text evidence="1">The sequence shown here is derived from an EMBL/GenBank/DDBJ whole genome shotgun (WGS) entry which is preliminary data.</text>
</comment>
<reference evidence="1" key="1">
    <citation type="submission" date="2021-03" db="EMBL/GenBank/DDBJ databases">
        <authorList>
            <person name="Bekaert M."/>
        </authorList>
    </citation>
    <scope>NUCLEOTIDE SEQUENCE</scope>
</reference>
<evidence type="ECO:0000313" key="1">
    <source>
        <dbReference type="EMBL" id="CAG2214559.1"/>
    </source>
</evidence>
<keyword evidence="2" id="KW-1185">Reference proteome</keyword>
<gene>
    <name evidence="1" type="ORF">MEDL_28396</name>
</gene>
<dbReference type="AlphaFoldDB" id="A0A8S3S1Y6"/>
<dbReference type="EMBL" id="CAJPWZ010001414">
    <property type="protein sequence ID" value="CAG2214559.1"/>
    <property type="molecule type" value="Genomic_DNA"/>
</dbReference>
<dbReference type="Proteomes" id="UP000683360">
    <property type="component" value="Unassembled WGS sequence"/>
</dbReference>
<dbReference type="OrthoDB" id="5961967at2759"/>